<dbReference type="Gene3D" id="3.40.50.720">
    <property type="entry name" value="NAD(P)-binding Rossmann-like Domain"/>
    <property type="match status" value="1"/>
</dbReference>
<keyword evidence="4" id="KW-0633">Potassium transport</keyword>
<feature type="transmembrane region" description="Helical" evidence="10">
    <location>
        <begin position="175"/>
        <end position="196"/>
    </location>
</feature>
<dbReference type="PANTHER" id="PTHR46157:SF4">
    <property type="entry name" value="K(+) EFFLUX ANTIPORTER 3, CHLOROPLASTIC"/>
    <property type="match status" value="1"/>
</dbReference>
<organism evidence="13 14">
    <name type="scientific">Methylophilales bacterium HTCC2181</name>
    <dbReference type="NCBI Taxonomy" id="383631"/>
    <lineage>
        <taxon>Bacteria</taxon>
        <taxon>Pseudomonadati</taxon>
        <taxon>Pseudomonadota</taxon>
        <taxon>Betaproteobacteria</taxon>
        <taxon>Nitrosomonadales</taxon>
        <taxon>OM43 clade</taxon>
    </lineage>
</organism>
<feature type="transmembrane region" description="Helical" evidence="10">
    <location>
        <begin position="354"/>
        <end position="375"/>
    </location>
</feature>
<reference evidence="13 14" key="1">
    <citation type="submission" date="2006-11" db="EMBL/GenBank/DDBJ databases">
        <authorList>
            <person name="Giovannoni S."/>
            <person name="Vergin K."/>
            <person name="Ferriera S."/>
            <person name="Johnson J."/>
            <person name="Kravitz S."/>
            <person name="Beeson K."/>
            <person name="Sutton G."/>
            <person name="Rogers Y.-H."/>
            <person name="Friedman R."/>
            <person name="Frazier M."/>
            <person name="Venter J.C."/>
        </authorList>
    </citation>
    <scope>NUCLEOTIDE SEQUENCE [LARGE SCALE GENOMIC DNA]</scope>
    <source>
        <strain evidence="13 14">HTCC2181</strain>
    </source>
</reference>
<dbReference type="InterPro" id="IPR038770">
    <property type="entry name" value="Na+/solute_symporter_sf"/>
</dbReference>
<evidence type="ECO:0000256" key="6">
    <source>
        <dbReference type="ARBA" id="ARBA00022958"/>
    </source>
</evidence>
<dbReference type="InterPro" id="IPR003148">
    <property type="entry name" value="RCK_N"/>
</dbReference>
<dbReference type="InterPro" id="IPR006037">
    <property type="entry name" value="RCK_C"/>
</dbReference>
<keyword evidence="2" id="KW-0813">Transport</keyword>
<dbReference type="FunFam" id="3.40.50.720:FF:000036">
    <property type="entry name" value="Glutathione-regulated potassium-efflux system protein KefB"/>
    <property type="match status" value="1"/>
</dbReference>
<dbReference type="Gene3D" id="1.20.1530.20">
    <property type="match status" value="1"/>
</dbReference>
<evidence type="ECO:0000256" key="4">
    <source>
        <dbReference type="ARBA" id="ARBA00022538"/>
    </source>
</evidence>
<evidence type="ECO:0000313" key="13">
    <source>
        <dbReference type="EMBL" id="EAV46486.1"/>
    </source>
</evidence>
<keyword evidence="5 10" id="KW-0812">Transmembrane</keyword>
<evidence type="ECO:0000256" key="7">
    <source>
        <dbReference type="ARBA" id="ARBA00022989"/>
    </source>
</evidence>
<evidence type="ECO:0000256" key="8">
    <source>
        <dbReference type="ARBA" id="ARBA00023065"/>
    </source>
</evidence>
<dbReference type="Pfam" id="PF00999">
    <property type="entry name" value="Na_H_Exchanger"/>
    <property type="match status" value="1"/>
</dbReference>
<evidence type="ECO:0000256" key="3">
    <source>
        <dbReference type="ARBA" id="ARBA00022449"/>
    </source>
</evidence>
<keyword evidence="9 10" id="KW-0472">Membrane</keyword>
<evidence type="ECO:0000256" key="10">
    <source>
        <dbReference type="SAM" id="Phobius"/>
    </source>
</evidence>
<dbReference type="SUPFAM" id="SSF116726">
    <property type="entry name" value="TrkA C-terminal domain-like"/>
    <property type="match status" value="1"/>
</dbReference>
<dbReference type="Proteomes" id="UP000054262">
    <property type="component" value="Unassembled WGS sequence"/>
</dbReference>
<comment type="caution">
    <text evidence="13">The sequence shown here is derived from an EMBL/GenBank/DDBJ whole genome shotgun (WGS) entry which is preliminary data.</text>
</comment>
<evidence type="ECO:0000259" key="12">
    <source>
        <dbReference type="PROSITE" id="PS51202"/>
    </source>
</evidence>
<feature type="transmembrane region" description="Helical" evidence="10">
    <location>
        <begin position="324"/>
        <end position="342"/>
    </location>
</feature>
<feature type="transmembrane region" description="Helical" evidence="10">
    <location>
        <begin position="31"/>
        <end position="48"/>
    </location>
</feature>
<name>A0P4M6_9PROT</name>
<evidence type="ECO:0000256" key="2">
    <source>
        <dbReference type="ARBA" id="ARBA00022448"/>
    </source>
</evidence>
<evidence type="ECO:0000256" key="5">
    <source>
        <dbReference type="ARBA" id="ARBA00022692"/>
    </source>
</evidence>
<keyword evidence="7 10" id="KW-1133">Transmembrane helix</keyword>
<dbReference type="GO" id="GO:0012505">
    <property type="term" value="C:endomembrane system"/>
    <property type="evidence" value="ECO:0007669"/>
    <property type="project" value="UniProtKB-SubCell"/>
</dbReference>
<protein>
    <submittedName>
        <fullName evidence="13">Putative glutathione-regulated potassium-efflux system k+/h+ antiporter transmembrane protein</fullName>
    </submittedName>
</protein>
<dbReference type="Gene3D" id="3.30.70.1450">
    <property type="entry name" value="Regulator of K+ conductance, C-terminal domain"/>
    <property type="match status" value="1"/>
</dbReference>
<feature type="transmembrane region" description="Helical" evidence="10">
    <location>
        <begin position="216"/>
        <end position="232"/>
    </location>
</feature>
<keyword evidence="6" id="KW-0630">Potassium</keyword>
<dbReference type="PANTHER" id="PTHR46157">
    <property type="entry name" value="K(+) EFFLUX ANTIPORTER 3, CHLOROPLASTIC"/>
    <property type="match status" value="1"/>
</dbReference>
<proteinExistence type="predicted"/>
<evidence type="ECO:0000313" key="14">
    <source>
        <dbReference type="Proteomes" id="UP000054262"/>
    </source>
</evidence>
<feature type="domain" description="RCK C-terminal" evidence="12">
    <location>
        <begin position="571"/>
        <end position="656"/>
    </location>
</feature>
<dbReference type="GO" id="GO:1902600">
    <property type="term" value="P:proton transmembrane transport"/>
    <property type="evidence" value="ECO:0007669"/>
    <property type="project" value="InterPro"/>
</dbReference>
<dbReference type="OrthoDB" id="9781411at2"/>
<dbReference type="GO" id="GO:0006813">
    <property type="term" value="P:potassium ion transport"/>
    <property type="evidence" value="ECO:0007669"/>
    <property type="project" value="UniProtKB-KW"/>
</dbReference>
<dbReference type="InterPro" id="IPR006153">
    <property type="entry name" value="Cation/H_exchanger_TM"/>
</dbReference>
<feature type="transmembrane region" description="Helical" evidence="10">
    <location>
        <begin position="6"/>
        <end position="24"/>
    </location>
</feature>
<dbReference type="GO" id="GO:0008324">
    <property type="term" value="F:monoatomic cation transmembrane transporter activity"/>
    <property type="evidence" value="ECO:0007669"/>
    <property type="project" value="InterPro"/>
</dbReference>
<feature type="transmembrane region" description="Helical" evidence="10">
    <location>
        <begin position="113"/>
        <end position="134"/>
    </location>
</feature>
<dbReference type="InterPro" id="IPR036291">
    <property type="entry name" value="NAD(P)-bd_dom_sf"/>
</dbReference>
<feature type="domain" description="RCK N-terminal" evidence="11">
    <location>
        <begin position="406"/>
        <end position="523"/>
    </location>
</feature>
<dbReference type="GO" id="GO:0015297">
    <property type="term" value="F:antiporter activity"/>
    <property type="evidence" value="ECO:0007669"/>
    <property type="project" value="UniProtKB-KW"/>
</dbReference>
<keyword evidence="14" id="KW-1185">Reference proteome</keyword>
<feature type="transmembrane region" description="Helical" evidence="10">
    <location>
        <begin position="269"/>
        <end position="288"/>
    </location>
</feature>
<evidence type="ECO:0000259" key="11">
    <source>
        <dbReference type="PROSITE" id="PS51201"/>
    </source>
</evidence>
<comment type="subcellular location">
    <subcellularLocation>
        <location evidence="1">Endomembrane system</location>
        <topology evidence="1">Multi-pass membrane protein</topology>
    </subcellularLocation>
</comment>
<dbReference type="EMBL" id="AAUX01000001">
    <property type="protein sequence ID" value="EAV46486.1"/>
    <property type="molecule type" value="Genomic_DNA"/>
</dbReference>
<dbReference type="InterPro" id="IPR036721">
    <property type="entry name" value="RCK_C_sf"/>
</dbReference>
<feature type="transmembrane region" description="Helical" evidence="10">
    <location>
        <begin position="146"/>
        <end position="169"/>
    </location>
</feature>
<feature type="transmembrane region" description="Helical" evidence="10">
    <location>
        <begin position="294"/>
        <end position="312"/>
    </location>
</feature>
<dbReference type="PROSITE" id="PS51201">
    <property type="entry name" value="RCK_N"/>
    <property type="match status" value="1"/>
</dbReference>
<dbReference type="PROSITE" id="PS51202">
    <property type="entry name" value="RCK_C"/>
    <property type="match status" value="1"/>
</dbReference>
<keyword evidence="3" id="KW-0050">Antiport</keyword>
<accession>A0P4M6</accession>
<gene>
    <name evidence="13" type="ORF">MB2181_00395</name>
</gene>
<evidence type="ECO:0000256" key="9">
    <source>
        <dbReference type="ARBA" id="ARBA00023136"/>
    </source>
</evidence>
<feature type="transmembrane region" description="Helical" evidence="10">
    <location>
        <begin position="54"/>
        <end position="73"/>
    </location>
</feature>
<sequence>MLESVELIILLLISSVVFLTLFRYLKLSATIAYFVVGILLGPSAAGFLHDSESVRHFVEFGIVFLMFSIGLEFSLPKLNSMRGILFGLGGAQVLITLATSLFISRLFGLDFTMAFVVGSALTMSSTAIVSKLLIERLDLNSRHGKLSIGILLFQDIAVIPILILIPALSSQSIDINTIFISISLKVILLLSILFWLGKPVMNFWFGLVAKQKSRELFVLNVLMVTMFFAYLTELAGLSYALGAFLAGMLISETRYRYQVESDISSFRDILLGLFFISVGMMLNLNVFFDNFWVILSILFAYTLFKASLIALLTKAFKYEMGVGIRTGVILGQAGEFSFVILALANEQNLIGGEILQIVLSVCLLSMITASFLIPYNGKIARFLSRSYTKNSQKNIDKIDEVGHNLSDHVILCGYGRSGQFLGRFLKEENISFIAIDMDLNRVNDAASAGEKVMYGDASRRVVLNAAGISTCKAVIITYADDRASSKVLSVIRESYLELPIIVRTTDETSIERLQEEGASEVVPEVLEGSLMLGSHALIMLGVPLGRVVKKIRAFRSERYAMFRGYFKGTTDITDDFSGQEQLELHSIEVRKNPLLLSVKLDSIRFEDFHVQIQYLRRPNMLEDIEPRSDILLSNGDTLVILGLQKDINRFEKYLSTGKMIS</sequence>
<feature type="transmembrane region" description="Helical" evidence="10">
    <location>
        <begin position="85"/>
        <end position="107"/>
    </location>
</feature>
<keyword evidence="8" id="KW-0406">Ion transport</keyword>
<dbReference type="GO" id="GO:0005886">
    <property type="term" value="C:plasma membrane"/>
    <property type="evidence" value="ECO:0007669"/>
    <property type="project" value="TreeGrafter"/>
</dbReference>
<dbReference type="Pfam" id="PF02254">
    <property type="entry name" value="TrkA_N"/>
    <property type="match status" value="1"/>
</dbReference>
<dbReference type="AlphaFoldDB" id="A0P4M6"/>
<evidence type="ECO:0000256" key="1">
    <source>
        <dbReference type="ARBA" id="ARBA00004127"/>
    </source>
</evidence>
<dbReference type="SUPFAM" id="SSF51735">
    <property type="entry name" value="NAD(P)-binding Rossmann-fold domains"/>
    <property type="match status" value="1"/>
</dbReference>